<sequence>MACADGFWASSSAWYTQQHAALARGLSPLGKPGLSMYTYAQISPAGSLHHNLPFAMTIPDELCQACRQISLQNLFASVTYGDFSSSRRSLRECEEQGATFIPDLTFAQALENKSCPLCRLIIACGEQTGLLSMFDAEPIVKEAVGVVGDSHDDAEHAATSPVVQPSVLTTPSTVRICLRPKLIWSHDTSRSSGPAGTGRATLVSQGQFDIWYYKLSQGSKLERVDSSEYGGDGGFAHWLRDRFRRVHTRKPPKPAVRLDQHPGYEDLGDEDTEDDETGDDSTGDEDLEAQDVWPEAAEHEETLDDTVMIAKPERTKRERQSRWKFQEIKSDIATATVDIVNFPHTFAREPVMPEIRLVRGVLHDKADCATLRSWLHICKTLHDHSSPDRTRRDNITKHHPLKAINTTTGTINQLPKDAEYAALSYVWEQDTLPAETATLTNAPRIRDAIALARELGFQWLWVDCLYIDQTEKQALIPFIKDIFSLAEITIVAGHDASLGLPGFGETSRVAETTYDIPWTDHECAQALPTLLSFDTMQEDSWLQAQDRVLSRRLLYVFPTDVVFSCERGMFRESTGEKFIAS</sequence>
<evidence type="ECO:0000313" key="3">
    <source>
        <dbReference type="EMBL" id="KAK5701976.1"/>
    </source>
</evidence>
<gene>
    <name evidence="3" type="ORF">LTR97_004794</name>
</gene>
<dbReference type="AlphaFoldDB" id="A0AAN7W7A8"/>
<dbReference type="PANTHER" id="PTHR33112">
    <property type="entry name" value="DOMAIN PROTEIN, PUTATIVE-RELATED"/>
    <property type="match status" value="1"/>
</dbReference>
<name>A0AAN7W7A8_9PEZI</name>
<dbReference type="EMBL" id="JAVRQU010000006">
    <property type="protein sequence ID" value="KAK5701976.1"/>
    <property type="molecule type" value="Genomic_DNA"/>
</dbReference>
<evidence type="ECO:0000259" key="2">
    <source>
        <dbReference type="Pfam" id="PF06985"/>
    </source>
</evidence>
<feature type="compositionally biased region" description="Acidic residues" evidence="1">
    <location>
        <begin position="266"/>
        <end position="287"/>
    </location>
</feature>
<evidence type="ECO:0000256" key="1">
    <source>
        <dbReference type="SAM" id="MobiDB-lite"/>
    </source>
</evidence>
<accession>A0AAN7W7A8</accession>
<dbReference type="PANTHER" id="PTHR33112:SF12">
    <property type="entry name" value="HETEROKARYON INCOMPATIBILITY DOMAIN-CONTAINING PROTEIN"/>
    <property type="match status" value="1"/>
</dbReference>
<protein>
    <recommendedName>
        <fullName evidence="2">Heterokaryon incompatibility domain-containing protein</fullName>
    </recommendedName>
</protein>
<comment type="caution">
    <text evidence="3">The sequence shown here is derived from an EMBL/GenBank/DDBJ whole genome shotgun (WGS) entry which is preliminary data.</text>
</comment>
<feature type="domain" description="Heterokaryon incompatibility" evidence="2">
    <location>
        <begin position="420"/>
        <end position="518"/>
    </location>
</feature>
<dbReference type="InterPro" id="IPR010730">
    <property type="entry name" value="HET"/>
</dbReference>
<dbReference type="Pfam" id="PF06985">
    <property type="entry name" value="HET"/>
    <property type="match status" value="1"/>
</dbReference>
<evidence type="ECO:0000313" key="4">
    <source>
        <dbReference type="Proteomes" id="UP001310594"/>
    </source>
</evidence>
<feature type="region of interest" description="Disordered" evidence="1">
    <location>
        <begin position="249"/>
        <end position="287"/>
    </location>
</feature>
<proteinExistence type="predicted"/>
<dbReference type="Proteomes" id="UP001310594">
    <property type="component" value="Unassembled WGS sequence"/>
</dbReference>
<organism evidence="3 4">
    <name type="scientific">Elasticomyces elasticus</name>
    <dbReference type="NCBI Taxonomy" id="574655"/>
    <lineage>
        <taxon>Eukaryota</taxon>
        <taxon>Fungi</taxon>
        <taxon>Dikarya</taxon>
        <taxon>Ascomycota</taxon>
        <taxon>Pezizomycotina</taxon>
        <taxon>Dothideomycetes</taxon>
        <taxon>Dothideomycetidae</taxon>
        <taxon>Mycosphaerellales</taxon>
        <taxon>Teratosphaeriaceae</taxon>
        <taxon>Elasticomyces</taxon>
    </lineage>
</organism>
<reference evidence="3" key="1">
    <citation type="submission" date="2023-08" db="EMBL/GenBank/DDBJ databases">
        <title>Black Yeasts Isolated from many extreme environments.</title>
        <authorList>
            <person name="Coleine C."/>
            <person name="Stajich J.E."/>
            <person name="Selbmann L."/>
        </authorList>
    </citation>
    <scope>NUCLEOTIDE SEQUENCE</scope>
    <source>
        <strain evidence="3">CCFEE 5810</strain>
    </source>
</reference>